<organism evidence="2 3">
    <name type="scientific">Rubroshorea leprosula</name>
    <dbReference type="NCBI Taxonomy" id="152421"/>
    <lineage>
        <taxon>Eukaryota</taxon>
        <taxon>Viridiplantae</taxon>
        <taxon>Streptophyta</taxon>
        <taxon>Embryophyta</taxon>
        <taxon>Tracheophyta</taxon>
        <taxon>Spermatophyta</taxon>
        <taxon>Magnoliopsida</taxon>
        <taxon>eudicotyledons</taxon>
        <taxon>Gunneridae</taxon>
        <taxon>Pentapetalae</taxon>
        <taxon>rosids</taxon>
        <taxon>malvids</taxon>
        <taxon>Malvales</taxon>
        <taxon>Dipterocarpaceae</taxon>
        <taxon>Rubroshorea</taxon>
    </lineage>
</organism>
<dbReference type="AlphaFoldDB" id="A0AAV5MAX8"/>
<proteinExistence type="predicted"/>
<keyword evidence="1" id="KW-0732">Signal</keyword>
<evidence type="ECO:0000313" key="3">
    <source>
        <dbReference type="Proteomes" id="UP001054252"/>
    </source>
</evidence>
<feature type="chain" id="PRO_5043484353" evidence="1">
    <location>
        <begin position="18"/>
        <end position="67"/>
    </location>
</feature>
<comment type="caution">
    <text evidence="2">The sequence shown here is derived from an EMBL/GenBank/DDBJ whole genome shotgun (WGS) entry which is preliminary data.</text>
</comment>
<accession>A0AAV5MAX8</accession>
<dbReference type="EMBL" id="BPVZ01000197">
    <property type="protein sequence ID" value="GKV45657.1"/>
    <property type="molecule type" value="Genomic_DNA"/>
</dbReference>
<feature type="signal peptide" evidence="1">
    <location>
        <begin position="1"/>
        <end position="17"/>
    </location>
</feature>
<gene>
    <name evidence="2" type="ORF">SLEP1_g52717</name>
</gene>
<sequence>MIGKVVLLIILIIANQALNGDCSRTLERQIRPSNGMEVSKAKGPVSPSGPCHRTYVPVGGPPCKIHR</sequence>
<name>A0AAV5MAX8_9ROSI</name>
<protein>
    <submittedName>
        <fullName evidence="2">Uncharacterized protein</fullName>
    </submittedName>
</protein>
<evidence type="ECO:0000256" key="1">
    <source>
        <dbReference type="SAM" id="SignalP"/>
    </source>
</evidence>
<keyword evidence="3" id="KW-1185">Reference proteome</keyword>
<evidence type="ECO:0000313" key="2">
    <source>
        <dbReference type="EMBL" id="GKV45657.1"/>
    </source>
</evidence>
<reference evidence="2 3" key="1">
    <citation type="journal article" date="2021" name="Commun. Biol.">
        <title>The genome of Shorea leprosula (Dipterocarpaceae) highlights the ecological relevance of drought in aseasonal tropical rainforests.</title>
        <authorList>
            <person name="Ng K.K.S."/>
            <person name="Kobayashi M.J."/>
            <person name="Fawcett J.A."/>
            <person name="Hatakeyama M."/>
            <person name="Paape T."/>
            <person name="Ng C.H."/>
            <person name="Ang C.C."/>
            <person name="Tnah L.H."/>
            <person name="Lee C.T."/>
            <person name="Nishiyama T."/>
            <person name="Sese J."/>
            <person name="O'Brien M.J."/>
            <person name="Copetti D."/>
            <person name="Mohd Noor M.I."/>
            <person name="Ong R.C."/>
            <person name="Putra M."/>
            <person name="Sireger I.Z."/>
            <person name="Indrioko S."/>
            <person name="Kosugi Y."/>
            <person name="Izuno A."/>
            <person name="Isagi Y."/>
            <person name="Lee S.L."/>
            <person name="Shimizu K.K."/>
        </authorList>
    </citation>
    <scope>NUCLEOTIDE SEQUENCE [LARGE SCALE GENOMIC DNA]</scope>
    <source>
        <strain evidence="2">214</strain>
    </source>
</reference>
<dbReference type="Proteomes" id="UP001054252">
    <property type="component" value="Unassembled WGS sequence"/>
</dbReference>